<proteinExistence type="predicted"/>
<name>A0A7X4H713_9BURK</name>
<dbReference type="Proteomes" id="UP000450676">
    <property type="component" value="Unassembled WGS sequence"/>
</dbReference>
<reference evidence="1 2" key="1">
    <citation type="submission" date="2019-12" db="EMBL/GenBank/DDBJ databases">
        <title>Novel species isolated from a subtropical stream in China.</title>
        <authorList>
            <person name="Lu H."/>
        </authorList>
    </citation>
    <scope>NUCLEOTIDE SEQUENCE [LARGE SCALE GENOMIC DNA]</scope>
    <source>
        <strain evidence="1 2">FT127W</strain>
    </source>
</reference>
<accession>A0A7X4H713</accession>
<protein>
    <recommendedName>
        <fullName evidence="3">Lipoprotein</fullName>
    </recommendedName>
</protein>
<evidence type="ECO:0000313" key="2">
    <source>
        <dbReference type="Proteomes" id="UP000450676"/>
    </source>
</evidence>
<dbReference type="AlphaFoldDB" id="A0A7X4H713"/>
<comment type="caution">
    <text evidence="1">The sequence shown here is derived from an EMBL/GenBank/DDBJ whole genome shotgun (WGS) entry which is preliminary data.</text>
</comment>
<dbReference type="PIRSF" id="PIRSF028200">
    <property type="entry name" value="UCP028200"/>
    <property type="match status" value="1"/>
</dbReference>
<evidence type="ECO:0000313" key="1">
    <source>
        <dbReference type="EMBL" id="MYN05879.1"/>
    </source>
</evidence>
<dbReference type="Pfam" id="PF19795">
    <property type="entry name" value="DUF6279"/>
    <property type="match status" value="1"/>
</dbReference>
<organism evidence="1 2">
    <name type="scientific">Pseudoduganella aquatica</name>
    <dbReference type="NCBI Taxonomy" id="2660641"/>
    <lineage>
        <taxon>Bacteria</taxon>
        <taxon>Pseudomonadati</taxon>
        <taxon>Pseudomonadota</taxon>
        <taxon>Betaproteobacteria</taxon>
        <taxon>Burkholderiales</taxon>
        <taxon>Oxalobacteraceae</taxon>
        <taxon>Telluria group</taxon>
        <taxon>Pseudoduganella</taxon>
    </lineage>
</organism>
<sequence length="294" mass="33973">MQGRASRGARYIFLAMMLALLAACSSLRLAYNNGDTLLFWWLDAYVDLEAAQKPPVKSDIGDFFHWHRKTQLQDYAQVLHHAQQQLQGNPTLADLQEDYKDIRARTQTMLLKAAPDIAELALALKPAQLEQMEKKFAKNNSDFRKKNMKGGREEQLKFRYKKSMEQFELWFGDFSSEQEAVIRKASDARPLDNELWLDERLRRQKGILALARRIQQEKPSQAAAEAMVRELIQENFERTEQPSDRKPFFDAYTKGTMELVLTVVRIATPAQKAHANKRMQDWIEDLNALAAQAK</sequence>
<dbReference type="EMBL" id="WWCU01000001">
    <property type="protein sequence ID" value="MYN05879.1"/>
    <property type="molecule type" value="Genomic_DNA"/>
</dbReference>
<keyword evidence="2" id="KW-1185">Reference proteome</keyword>
<gene>
    <name evidence="1" type="ORF">GTP77_00840</name>
</gene>
<dbReference type="PROSITE" id="PS51257">
    <property type="entry name" value="PROKAR_LIPOPROTEIN"/>
    <property type="match status" value="1"/>
</dbReference>
<evidence type="ECO:0008006" key="3">
    <source>
        <dbReference type="Google" id="ProtNLM"/>
    </source>
</evidence>
<dbReference type="InterPro" id="IPR016875">
    <property type="entry name" value="UCP028200"/>
</dbReference>